<evidence type="ECO:0000256" key="13">
    <source>
        <dbReference type="ARBA" id="ARBA00045805"/>
    </source>
</evidence>
<sequence length="346" mass="38740">MAPAPLLHNGTDPLSTPSQSSSTPKGPKSQNKPSIDPNVHEVVFGSLLIKPWYPSFYSEELVGRTVPKLYVCHWCFNYGKELLEFIAHLAACPLRCAGPPGEVIYSKDGWELREIDGEENKLYAQNLSLFAKLFLDTKSVFYDVTTFLYYILVTRTPSPSITPSISASVSASNAEALEGEEQQVVGFFSKEKMSWDNNNLACILVFPPWQKQGLGQILMGASYEISRREGRLGGPEKPLSDLGRKAYIHYWSTTLARTLLSVPSRKALTVHDLRDDTYIVPEDIISTLQTMGVIEQKKRGGANVVINKAKVREWVERNQVDLRPVVDPEGFVEIEEEGEDEEVEDE</sequence>
<evidence type="ECO:0000256" key="3">
    <source>
        <dbReference type="ARBA" id="ARBA00013184"/>
    </source>
</evidence>
<keyword evidence="11" id="KW-0539">Nucleus</keyword>
<comment type="subcellular location">
    <subcellularLocation>
        <location evidence="1">Nucleus</location>
    </subcellularLocation>
</comment>
<dbReference type="InterPro" id="IPR036388">
    <property type="entry name" value="WH-like_DNA-bd_sf"/>
</dbReference>
<evidence type="ECO:0000256" key="12">
    <source>
        <dbReference type="ARBA" id="ARBA00023315"/>
    </source>
</evidence>
<feature type="region of interest" description="Disordered" evidence="15">
    <location>
        <begin position="1"/>
        <end position="37"/>
    </location>
</feature>
<dbReference type="PANTHER" id="PTHR10615">
    <property type="entry name" value="HISTONE ACETYLTRANSFERASE"/>
    <property type="match status" value="1"/>
</dbReference>
<name>A0A6A5Z839_9PLEO</name>
<dbReference type="Proteomes" id="UP000799770">
    <property type="component" value="Unassembled WGS sequence"/>
</dbReference>
<dbReference type="Gene3D" id="3.30.60.60">
    <property type="entry name" value="N-acetyl transferase-like"/>
    <property type="match status" value="1"/>
</dbReference>
<dbReference type="PROSITE" id="PS51726">
    <property type="entry name" value="MYST_HAT"/>
    <property type="match status" value="1"/>
</dbReference>
<organism evidence="17 18">
    <name type="scientific">Lophiotrema nucula</name>
    <dbReference type="NCBI Taxonomy" id="690887"/>
    <lineage>
        <taxon>Eukaryota</taxon>
        <taxon>Fungi</taxon>
        <taxon>Dikarya</taxon>
        <taxon>Ascomycota</taxon>
        <taxon>Pezizomycotina</taxon>
        <taxon>Dothideomycetes</taxon>
        <taxon>Pleosporomycetidae</taxon>
        <taxon>Pleosporales</taxon>
        <taxon>Lophiotremataceae</taxon>
        <taxon>Lophiotrema</taxon>
    </lineage>
</organism>
<keyword evidence="10" id="KW-0804">Transcription</keyword>
<keyword evidence="18" id="KW-1185">Reference proteome</keyword>
<evidence type="ECO:0000256" key="5">
    <source>
        <dbReference type="ARBA" id="ARBA00022723"/>
    </source>
</evidence>
<evidence type="ECO:0000256" key="15">
    <source>
        <dbReference type="SAM" id="MobiDB-lite"/>
    </source>
</evidence>
<keyword evidence="6" id="KW-0863">Zinc-finger</keyword>
<dbReference type="Pfam" id="PF17772">
    <property type="entry name" value="zf-MYST"/>
    <property type="match status" value="1"/>
</dbReference>
<evidence type="ECO:0000256" key="11">
    <source>
        <dbReference type="ARBA" id="ARBA00023242"/>
    </source>
</evidence>
<feature type="domain" description="MYST-type HAT" evidence="16">
    <location>
        <begin position="34"/>
        <end position="316"/>
    </location>
</feature>
<dbReference type="PANTHER" id="PTHR10615:SF219">
    <property type="entry name" value="HISTONE ACETYLTRANSFERASE KAT5"/>
    <property type="match status" value="1"/>
</dbReference>
<evidence type="ECO:0000313" key="17">
    <source>
        <dbReference type="EMBL" id="KAF2115214.1"/>
    </source>
</evidence>
<comment type="similarity">
    <text evidence="2">Belongs to the MYST (SAS/MOZ) family.</text>
</comment>
<keyword evidence="4 17" id="KW-0808">Transferase</keyword>
<dbReference type="GO" id="GO:0006355">
    <property type="term" value="P:regulation of DNA-templated transcription"/>
    <property type="evidence" value="ECO:0007669"/>
    <property type="project" value="InterPro"/>
</dbReference>
<dbReference type="Gene3D" id="1.10.10.10">
    <property type="entry name" value="Winged helix-like DNA-binding domain superfamily/Winged helix DNA-binding domain"/>
    <property type="match status" value="1"/>
</dbReference>
<keyword evidence="7" id="KW-0862">Zinc</keyword>
<evidence type="ECO:0000256" key="8">
    <source>
        <dbReference type="ARBA" id="ARBA00022990"/>
    </source>
</evidence>
<evidence type="ECO:0000313" key="18">
    <source>
        <dbReference type="Proteomes" id="UP000799770"/>
    </source>
</evidence>
<dbReference type="InterPro" id="IPR050603">
    <property type="entry name" value="MYST_HAT"/>
</dbReference>
<comment type="function">
    <text evidence="13">Catalytic component of the NuA4 histone acetyltransferase (HAT) complex which is involved in epigenetic transcriptional activation of selected genes principally by acetylation of nucleosomal histones H4, H3, H2B, H2A and H2A variant H2A.Z. Acetylates histone H4 to form H4K5ac, H4K8ac, H4K12ac and H4K16ac, histone H3 to form H3K14ac, and histone H2A to form H2AK4ac and H2AK7ac. The NuA4 complex is involved in the DNA damage response and is required for chromosome segregation. The NuA4 complex plays a direct role in repair of DNA double-strand breaks (DSBs) through homologous recombination. Recruitment to promoters depends on H3K4me. Also acetylates non-histone proteins. In addition to protein acetyltransferase, can use different acyl-CoA substrates, such as 2-hydroxyisobutanoyl-CoA (2-hydroxyisobutyryl-CoA) or (2E)-butenoyl-CoA (crotonyl-CoA), and is able to mediate protein 2-hydroxyisobutyrylation and crotonylation, respectively.</text>
</comment>
<evidence type="ECO:0000256" key="6">
    <source>
        <dbReference type="ARBA" id="ARBA00022771"/>
    </source>
</evidence>
<evidence type="ECO:0000256" key="7">
    <source>
        <dbReference type="ARBA" id="ARBA00022833"/>
    </source>
</evidence>
<keyword evidence="5" id="KW-0479">Metal-binding</keyword>
<evidence type="ECO:0000259" key="16">
    <source>
        <dbReference type="PROSITE" id="PS51726"/>
    </source>
</evidence>
<evidence type="ECO:0000256" key="10">
    <source>
        <dbReference type="ARBA" id="ARBA00023163"/>
    </source>
</evidence>
<dbReference type="InterPro" id="IPR002717">
    <property type="entry name" value="HAT_MYST-type"/>
</dbReference>
<dbReference type="SUPFAM" id="SSF55729">
    <property type="entry name" value="Acyl-CoA N-acyltransferases (Nat)"/>
    <property type="match status" value="1"/>
</dbReference>
<evidence type="ECO:0000256" key="14">
    <source>
        <dbReference type="PIRSR" id="PIRSR602717-51"/>
    </source>
</evidence>
<protein>
    <recommendedName>
        <fullName evidence="3">histone acetyltransferase</fullName>
        <ecNumber evidence="3">2.3.1.48</ecNumber>
    </recommendedName>
</protein>
<dbReference type="Pfam" id="PF01853">
    <property type="entry name" value="MOZ_SAS"/>
    <property type="match status" value="1"/>
</dbReference>
<dbReference type="OrthoDB" id="787137at2759"/>
<dbReference type="Gene3D" id="3.40.630.30">
    <property type="match status" value="1"/>
</dbReference>
<evidence type="ECO:0000256" key="4">
    <source>
        <dbReference type="ARBA" id="ARBA00022679"/>
    </source>
</evidence>
<proteinExistence type="inferred from homology"/>
<dbReference type="GO" id="GO:0035267">
    <property type="term" value="C:NuA4 histone acetyltransferase complex"/>
    <property type="evidence" value="ECO:0007669"/>
    <property type="project" value="TreeGrafter"/>
</dbReference>
<dbReference type="EMBL" id="ML977323">
    <property type="protein sequence ID" value="KAF2115214.1"/>
    <property type="molecule type" value="Genomic_DNA"/>
</dbReference>
<dbReference type="AlphaFoldDB" id="A0A6A5Z839"/>
<evidence type="ECO:0000256" key="2">
    <source>
        <dbReference type="ARBA" id="ARBA00010107"/>
    </source>
</evidence>
<evidence type="ECO:0000256" key="9">
    <source>
        <dbReference type="ARBA" id="ARBA00023015"/>
    </source>
</evidence>
<feature type="compositionally biased region" description="Low complexity" evidence="15">
    <location>
        <begin position="15"/>
        <end position="30"/>
    </location>
</feature>
<keyword evidence="9" id="KW-0805">Transcription regulation</keyword>
<evidence type="ECO:0000256" key="1">
    <source>
        <dbReference type="ARBA" id="ARBA00004123"/>
    </source>
</evidence>
<accession>A0A6A5Z839</accession>
<dbReference type="EC" id="2.3.1.48" evidence="3"/>
<keyword evidence="12 17" id="KW-0012">Acyltransferase</keyword>
<keyword evidence="8" id="KW-0007">Acetylation</keyword>
<dbReference type="FunFam" id="3.40.630.30:FF:000067">
    <property type="entry name" value="Histone acetyltransferase"/>
    <property type="match status" value="1"/>
</dbReference>
<feature type="active site" description="Proton donor/acceptor" evidence="14">
    <location>
        <position position="236"/>
    </location>
</feature>
<dbReference type="InterPro" id="IPR040706">
    <property type="entry name" value="Zf-MYST"/>
</dbReference>
<dbReference type="GO" id="GO:0008270">
    <property type="term" value="F:zinc ion binding"/>
    <property type="evidence" value="ECO:0007669"/>
    <property type="project" value="UniProtKB-KW"/>
</dbReference>
<gene>
    <name evidence="17" type="ORF">BDV96DRAFT_631884</name>
</gene>
<reference evidence="17" key="1">
    <citation type="journal article" date="2020" name="Stud. Mycol.">
        <title>101 Dothideomycetes genomes: a test case for predicting lifestyles and emergence of pathogens.</title>
        <authorList>
            <person name="Haridas S."/>
            <person name="Albert R."/>
            <person name="Binder M."/>
            <person name="Bloem J."/>
            <person name="Labutti K."/>
            <person name="Salamov A."/>
            <person name="Andreopoulos B."/>
            <person name="Baker S."/>
            <person name="Barry K."/>
            <person name="Bills G."/>
            <person name="Bluhm B."/>
            <person name="Cannon C."/>
            <person name="Castanera R."/>
            <person name="Culley D."/>
            <person name="Daum C."/>
            <person name="Ezra D."/>
            <person name="Gonzalez J."/>
            <person name="Henrissat B."/>
            <person name="Kuo A."/>
            <person name="Liang C."/>
            <person name="Lipzen A."/>
            <person name="Lutzoni F."/>
            <person name="Magnuson J."/>
            <person name="Mondo S."/>
            <person name="Nolan M."/>
            <person name="Ohm R."/>
            <person name="Pangilinan J."/>
            <person name="Park H.-J."/>
            <person name="Ramirez L."/>
            <person name="Alfaro M."/>
            <person name="Sun H."/>
            <person name="Tritt A."/>
            <person name="Yoshinaga Y."/>
            <person name="Zwiers L.-H."/>
            <person name="Turgeon B."/>
            <person name="Goodwin S."/>
            <person name="Spatafora J."/>
            <person name="Crous P."/>
            <person name="Grigoriev I."/>
        </authorList>
    </citation>
    <scope>NUCLEOTIDE SEQUENCE</scope>
    <source>
        <strain evidence="17">CBS 627.86</strain>
    </source>
</reference>
<dbReference type="GO" id="GO:0046972">
    <property type="term" value="F:histone H4K16 acetyltransferase activity"/>
    <property type="evidence" value="ECO:0007669"/>
    <property type="project" value="TreeGrafter"/>
</dbReference>
<dbReference type="InterPro" id="IPR016181">
    <property type="entry name" value="Acyl_CoA_acyltransferase"/>
</dbReference>
<dbReference type="GO" id="GO:0005634">
    <property type="term" value="C:nucleus"/>
    <property type="evidence" value="ECO:0007669"/>
    <property type="project" value="UniProtKB-SubCell"/>
</dbReference>